<sequence>MNADPATDPAADVTPAGVATADAPSIPRLRAEVLIVLGLSLGQSAVYAIIALIRRYMATAPIGKQSTTLNPSLSSINYLNIIYQVLSIAFALVPVALALYLLSSHGGSWRARLGLNRNGRSRWRDVGLGFGLAAAIGLPGLGLYAVGRAIGQTVRIDTSGLPHQWWSAVILLASAGVAGMLEEVIVVGYLITRLQEMRWSLPVAILASALLRGTYHLYQGWPMALGNAVMGAVFAWVFVRTGRLGPLILAHWTLDAVSFIGPDVVPASWINALNGG</sequence>
<keyword evidence="1" id="KW-0812">Transmembrane</keyword>
<dbReference type="InterPro" id="IPR003675">
    <property type="entry name" value="Rce1/LyrA-like_dom"/>
</dbReference>
<protein>
    <submittedName>
        <fullName evidence="3">Membrane protease YdiL (CAAX protease family)</fullName>
    </submittedName>
</protein>
<organism evidence="3 4">
    <name type="scientific">Demequina lutea</name>
    <dbReference type="NCBI Taxonomy" id="431489"/>
    <lineage>
        <taxon>Bacteria</taxon>
        <taxon>Bacillati</taxon>
        <taxon>Actinomycetota</taxon>
        <taxon>Actinomycetes</taxon>
        <taxon>Micrococcales</taxon>
        <taxon>Demequinaceae</taxon>
        <taxon>Demequina</taxon>
    </lineage>
</organism>
<dbReference type="AlphaFoldDB" id="A0A7Y9ZDY1"/>
<keyword evidence="4" id="KW-1185">Reference proteome</keyword>
<keyword evidence="1" id="KW-1133">Transmembrane helix</keyword>
<dbReference type="OrthoDB" id="4453618at2"/>
<keyword evidence="3" id="KW-0645">Protease</keyword>
<dbReference type="GO" id="GO:0004175">
    <property type="term" value="F:endopeptidase activity"/>
    <property type="evidence" value="ECO:0007669"/>
    <property type="project" value="UniProtKB-ARBA"/>
</dbReference>
<dbReference type="GO" id="GO:0006508">
    <property type="term" value="P:proteolysis"/>
    <property type="evidence" value="ECO:0007669"/>
    <property type="project" value="UniProtKB-KW"/>
</dbReference>
<name>A0A7Y9ZDY1_9MICO</name>
<dbReference type="GO" id="GO:0080120">
    <property type="term" value="P:CAAX-box protein maturation"/>
    <property type="evidence" value="ECO:0007669"/>
    <property type="project" value="UniProtKB-ARBA"/>
</dbReference>
<gene>
    <name evidence="3" type="ORF">BKA03_002917</name>
</gene>
<proteinExistence type="predicted"/>
<dbReference type="RefSeq" id="WP_083971641.1">
    <property type="nucleotide sequence ID" value="NZ_BBRC01000006.1"/>
</dbReference>
<reference evidence="3 4" key="1">
    <citation type="submission" date="2020-07" db="EMBL/GenBank/DDBJ databases">
        <title>Sequencing the genomes of 1000 actinobacteria strains.</title>
        <authorList>
            <person name="Klenk H.-P."/>
        </authorList>
    </citation>
    <scope>NUCLEOTIDE SEQUENCE [LARGE SCALE GENOMIC DNA]</scope>
    <source>
        <strain evidence="3 4">DSM 19970</strain>
    </source>
</reference>
<keyword evidence="3" id="KW-0378">Hydrolase</keyword>
<feature type="transmembrane region" description="Helical" evidence="1">
    <location>
        <begin position="81"/>
        <end position="102"/>
    </location>
</feature>
<keyword evidence="1" id="KW-0472">Membrane</keyword>
<feature type="transmembrane region" description="Helical" evidence="1">
    <location>
        <begin position="165"/>
        <end position="192"/>
    </location>
</feature>
<feature type="transmembrane region" description="Helical" evidence="1">
    <location>
        <begin position="33"/>
        <end position="53"/>
    </location>
</feature>
<evidence type="ECO:0000259" key="2">
    <source>
        <dbReference type="Pfam" id="PF02517"/>
    </source>
</evidence>
<dbReference type="Pfam" id="PF02517">
    <property type="entry name" value="Rce1-like"/>
    <property type="match status" value="1"/>
</dbReference>
<evidence type="ECO:0000313" key="4">
    <source>
        <dbReference type="Proteomes" id="UP000547973"/>
    </source>
</evidence>
<dbReference type="EMBL" id="JACBZO010000001">
    <property type="protein sequence ID" value="NYI42798.1"/>
    <property type="molecule type" value="Genomic_DNA"/>
</dbReference>
<feature type="transmembrane region" description="Helical" evidence="1">
    <location>
        <begin position="221"/>
        <end position="239"/>
    </location>
</feature>
<evidence type="ECO:0000256" key="1">
    <source>
        <dbReference type="SAM" id="Phobius"/>
    </source>
</evidence>
<feature type="domain" description="CAAX prenyl protease 2/Lysostaphin resistance protein A-like" evidence="2">
    <location>
        <begin position="165"/>
        <end position="256"/>
    </location>
</feature>
<feature type="transmembrane region" description="Helical" evidence="1">
    <location>
        <begin position="123"/>
        <end position="145"/>
    </location>
</feature>
<dbReference type="Proteomes" id="UP000547973">
    <property type="component" value="Unassembled WGS sequence"/>
</dbReference>
<accession>A0A7Y9ZDY1</accession>
<comment type="caution">
    <text evidence="3">The sequence shown here is derived from an EMBL/GenBank/DDBJ whole genome shotgun (WGS) entry which is preliminary data.</text>
</comment>
<evidence type="ECO:0000313" key="3">
    <source>
        <dbReference type="EMBL" id="NYI42798.1"/>
    </source>
</evidence>